<evidence type="ECO:0000256" key="1">
    <source>
        <dbReference type="SAM" id="MobiDB-lite"/>
    </source>
</evidence>
<accession>A0A9P9H2S5</accession>
<feature type="region of interest" description="Disordered" evidence="1">
    <location>
        <begin position="225"/>
        <end position="297"/>
    </location>
</feature>
<feature type="compositionally biased region" description="Polar residues" evidence="1">
    <location>
        <begin position="158"/>
        <end position="168"/>
    </location>
</feature>
<comment type="caution">
    <text evidence="4">The sequence shown here is derived from an EMBL/GenBank/DDBJ whole genome shotgun (WGS) entry which is preliminary data.</text>
</comment>
<dbReference type="EMBL" id="JAGTJS010000013">
    <property type="protein sequence ID" value="KAH7249278.1"/>
    <property type="molecule type" value="Genomic_DNA"/>
</dbReference>
<feature type="compositionally biased region" description="Basic and acidic residues" evidence="1">
    <location>
        <begin position="225"/>
        <end position="238"/>
    </location>
</feature>
<feature type="compositionally biased region" description="Acidic residues" evidence="1">
    <location>
        <begin position="171"/>
        <end position="180"/>
    </location>
</feature>
<organism evidence="4 5">
    <name type="scientific">Fusarium solani</name>
    <name type="common">Filamentous fungus</name>
    <dbReference type="NCBI Taxonomy" id="169388"/>
    <lineage>
        <taxon>Eukaryota</taxon>
        <taxon>Fungi</taxon>
        <taxon>Dikarya</taxon>
        <taxon>Ascomycota</taxon>
        <taxon>Pezizomycotina</taxon>
        <taxon>Sordariomycetes</taxon>
        <taxon>Hypocreomycetidae</taxon>
        <taxon>Hypocreales</taxon>
        <taxon>Nectriaceae</taxon>
        <taxon>Fusarium</taxon>
        <taxon>Fusarium solani species complex</taxon>
    </lineage>
</organism>
<dbReference type="Proteomes" id="UP000736672">
    <property type="component" value="Unassembled WGS sequence"/>
</dbReference>
<feature type="chain" id="PRO_5040236422" evidence="3">
    <location>
        <begin position="21"/>
        <end position="297"/>
    </location>
</feature>
<reference evidence="4" key="1">
    <citation type="journal article" date="2021" name="Nat. Commun.">
        <title>Genetic determinants of endophytism in the Arabidopsis root mycobiome.</title>
        <authorList>
            <person name="Mesny F."/>
            <person name="Miyauchi S."/>
            <person name="Thiergart T."/>
            <person name="Pickel B."/>
            <person name="Atanasova L."/>
            <person name="Karlsson M."/>
            <person name="Huettel B."/>
            <person name="Barry K.W."/>
            <person name="Haridas S."/>
            <person name="Chen C."/>
            <person name="Bauer D."/>
            <person name="Andreopoulos W."/>
            <person name="Pangilinan J."/>
            <person name="LaButti K."/>
            <person name="Riley R."/>
            <person name="Lipzen A."/>
            <person name="Clum A."/>
            <person name="Drula E."/>
            <person name="Henrissat B."/>
            <person name="Kohler A."/>
            <person name="Grigoriev I.V."/>
            <person name="Martin F.M."/>
            <person name="Hacquard S."/>
        </authorList>
    </citation>
    <scope>NUCLEOTIDE SEQUENCE</scope>
    <source>
        <strain evidence="4">FSSC 5 MPI-SDFR-AT-0091</strain>
    </source>
</reference>
<keyword evidence="2" id="KW-0812">Transmembrane</keyword>
<evidence type="ECO:0000256" key="2">
    <source>
        <dbReference type="SAM" id="Phobius"/>
    </source>
</evidence>
<feature type="signal peptide" evidence="3">
    <location>
        <begin position="1"/>
        <end position="20"/>
    </location>
</feature>
<keyword evidence="5" id="KW-1185">Reference proteome</keyword>
<gene>
    <name evidence="4" type="ORF">B0J15DRAFT_51790</name>
</gene>
<keyword evidence="3" id="KW-0732">Signal</keyword>
<dbReference type="OrthoDB" id="5103460at2759"/>
<keyword evidence="2" id="KW-0472">Membrane</keyword>
<feature type="compositionally biased region" description="Low complexity" evidence="1">
    <location>
        <begin position="145"/>
        <end position="157"/>
    </location>
</feature>
<keyword evidence="2" id="KW-1133">Transmembrane helix</keyword>
<protein>
    <submittedName>
        <fullName evidence="4">Uncharacterized protein</fullName>
    </submittedName>
</protein>
<dbReference type="AlphaFoldDB" id="A0A9P9H2S5"/>
<feature type="transmembrane region" description="Helical" evidence="2">
    <location>
        <begin position="198"/>
        <end position="221"/>
    </location>
</feature>
<name>A0A9P9H2S5_FUSSL</name>
<sequence>MWGNVFCLAFAASLAFEAVAQTTITVGADDEDDSFSSVTTSATNSEDPRTCGYFNGDPDDAVTCSSSCAILYVSGRNNNYLGCCDDDQCYIPTTCIESGTASGRLTVECTEGPSSRCETWTWPDFSAEAYGCATSRATLTVATETTTEGVTVTGSRTYSTASQPTLGPQPTDDDDGDGDDNGSPGIGWEHDLDSRQRVGAGIGSGVTGGLLLIFFGIFGCWRGPTRRESQPRTQRQDTEQSEVQLPGGTMEETQPSASWTPSPINIESPQPLRPQPPYYSTSDIPGSSMGYRNPQYQ</sequence>
<feature type="region of interest" description="Disordered" evidence="1">
    <location>
        <begin position="145"/>
        <end position="192"/>
    </location>
</feature>
<evidence type="ECO:0000313" key="4">
    <source>
        <dbReference type="EMBL" id="KAH7249278.1"/>
    </source>
</evidence>
<feature type="compositionally biased region" description="Polar residues" evidence="1">
    <location>
        <begin position="251"/>
        <end position="268"/>
    </location>
</feature>
<proteinExistence type="predicted"/>
<evidence type="ECO:0000256" key="3">
    <source>
        <dbReference type="SAM" id="SignalP"/>
    </source>
</evidence>
<evidence type="ECO:0000313" key="5">
    <source>
        <dbReference type="Proteomes" id="UP000736672"/>
    </source>
</evidence>